<dbReference type="VEuPathDB" id="FungiDB:VP01_9256g1"/>
<protein>
    <recommendedName>
        <fullName evidence="1">Tet-like 2OG-Fe(II) oxygenase domain-containing protein</fullName>
    </recommendedName>
</protein>
<feature type="domain" description="Tet-like 2OG-Fe(II) oxygenase" evidence="1">
    <location>
        <begin position="40"/>
        <end position="95"/>
    </location>
</feature>
<name>A0A0L6U9A3_9BASI</name>
<evidence type="ECO:0000313" key="3">
    <source>
        <dbReference type="Proteomes" id="UP000037035"/>
    </source>
</evidence>
<organism evidence="2 3">
    <name type="scientific">Puccinia sorghi</name>
    <dbReference type="NCBI Taxonomy" id="27349"/>
    <lineage>
        <taxon>Eukaryota</taxon>
        <taxon>Fungi</taxon>
        <taxon>Dikarya</taxon>
        <taxon>Basidiomycota</taxon>
        <taxon>Pucciniomycotina</taxon>
        <taxon>Pucciniomycetes</taxon>
        <taxon>Pucciniales</taxon>
        <taxon>Pucciniaceae</taxon>
        <taxon>Puccinia</taxon>
    </lineage>
</organism>
<dbReference type="Proteomes" id="UP000037035">
    <property type="component" value="Unassembled WGS sequence"/>
</dbReference>
<dbReference type="OrthoDB" id="10521437at2759"/>
<dbReference type="EMBL" id="LAVV01014889">
    <property type="protein sequence ID" value="KNZ44345.1"/>
    <property type="molecule type" value="Genomic_DNA"/>
</dbReference>
<dbReference type="InterPro" id="IPR046798">
    <property type="entry name" value="2OG-FeII_Oxy_6"/>
</dbReference>
<keyword evidence="3" id="KW-1185">Reference proteome</keyword>
<comment type="caution">
    <text evidence="2">The sequence shown here is derived from an EMBL/GenBank/DDBJ whole genome shotgun (WGS) entry which is preliminary data.</text>
</comment>
<evidence type="ECO:0000313" key="2">
    <source>
        <dbReference type="EMBL" id="KNZ44345.1"/>
    </source>
</evidence>
<evidence type="ECO:0000259" key="1">
    <source>
        <dbReference type="Pfam" id="PF20515"/>
    </source>
</evidence>
<proteinExistence type="predicted"/>
<sequence>MCSLSEGEQSSAKCQKERQLNASLDLSGIAHLPVKFYPLSQNLIAQTAYQNPNQSNAPQDSRKMYSLGWLKGYEEASKIGIKGIEAKVERIRMDIASYKAMFLNKTPSLANGSNWFPVLYFMKRS</sequence>
<gene>
    <name evidence="2" type="ORF">VP01_9256g1</name>
</gene>
<accession>A0A0L6U9A3</accession>
<dbReference type="STRING" id="27349.A0A0L6U9A3"/>
<dbReference type="AlphaFoldDB" id="A0A0L6U9A3"/>
<dbReference type="Pfam" id="PF20515">
    <property type="entry name" value="2OG-FeII_Oxy_6"/>
    <property type="match status" value="1"/>
</dbReference>
<reference evidence="2 3" key="1">
    <citation type="submission" date="2015-08" db="EMBL/GenBank/DDBJ databases">
        <title>Next Generation Sequencing and Analysis of the Genome of Puccinia sorghi L Schw, the Causal Agent of Maize Common Rust.</title>
        <authorList>
            <person name="Rochi L."/>
            <person name="Burguener G."/>
            <person name="Darino M."/>
            <person name="Turjanski A."/>
            <person name="Kreff E."/>
            <person name="Dieguez M.J."/>
            <person name="Sacco F."/>
        </authorList>
    </citation>
    <scope>NUCLEOTIDE SEQUENCE [LARGE SCALE GENOMIC DNA]</scope>
    <source>
        <strain evidence="2 3">RO10H11247</strain>
    </source>
</reference>